<evidence type="ECO:0000313" key="4">
    <source>
        <dbReference type="EMBL" id="GGD51819.1"/>
    </source>
</evidence>
<dbReference type="Pfam" id="PF00583">
    <property type="entry name" value="Acetyltransf_1"/>
    <property type="match status" value="1"/>
</dbReference>
<organism evidence="4 5">
    <name type="scientific">Emticicia aquatilis</name>
    <dbReference type="NCBI Taxonomy" id="1537369"/>
    <lineage>
        <taxon>Bacteria</taxon>
        <taxon>Pseudomonadati</taxon>
        <taxon>Bacteroidota</taxon>
        <taxon>Cytophagia</taxon>
        <taxon>Cytophagales</taxon>
        <taxon>Leadbetterellaceae</taxon>
        <taxon>Emticicia</taxon>
    </lineage>
</organism>
<dbReference type="PROSITE" id="PS51186">
    <property type="entry name" value="GNAT"/>
    <property type="match status" value="1"/>
</dbReference>
<dbReference type="AlphaFoldDB" id="A0A916YM44"/>
<accession>A0A916YM44</accession>
<reference evidence="4" key="1">
    <citation type="journal article" date="2014" name="Int. J. Syst. Evol. Microbiol.">
        <title>Complete genome sequence of Corynebacterium casei LMG S-19264T (=DSM 44701T), isolated from a smear-ripened cheese.</title>
        <authorList>
            <consortium name="US DOE Joint Genome Institute (JGI-PGF)"/>
            <person name="Walter F."/>
            <person name="Albersmeier A."/>
            <person name="Kalinowski J."/>
            <person name="Ruckert C."/>
        </authorList>
    </citation>
    <scope>NUCLEOTIDE SEQUENCE</scope>
    <source>
        <strain evidence="4">CGMCC 1.15958</strain>
    </source>
</reference>
<keyword evidence="5" id="KW-1185">Reference proteome</keyword>
<protein>
    <recommendedName>
        <fullName evidence="3">N-acetyltransferase domain-containing protein</fullName>
    </recommendedName>
</protein>
<dbReference type="InterPro" id="IPR000182">
    <property type="entry name" value="GNAT_dom"/>
</dbReference>
<comment type="caution">
    <text evidence="4">The sequence shown here is derived from an EMBL/GenBank/DDBJ whole genome shotgun (WGS) entry which is preliminary data.</text>
</comment>
<evidence type="ECO:0000256" key="1">
    <source>
        <dbReference type="ARBA" id="ARBA00022679"/>
    </source>
</evidence>
<dbReference type="CDD" id="cd04301">
    <property type="entry name" value="NAT_SF"/>
    <property type="match status" value="1"/>
</dbReference>
<dbReference type="InterPro" id="IPR050680">
    <property type="entry name" value="YpeA/RimI_acetyltransf"/>
</dbReference>
<dbReference type="PANTHER" id="PTHR43420">
    <property type="entry name" value="ACETYLTRANSFERASE"/>
    <property type="match status" value="1"/>
</dbReference>
<proteinExistence type="predicted"/>
<dbReference type="Gene3D" id="3.40.630.30">
    <property type="match status" value="1"/>
</dbReference>
<dbReference type="RefSeq" id="WP_188765447.1">
    <property type="nucleotide sequence ID" value="NZ_BMKK01000003.1"/>
</dbReference>
<gene>
    <name evidence="4" type="ORF">GCM10011514_15050</name>
</gene>
<dbReference type="Proteomes" id="UP000609064">
    <property type="component" value="Unassembled WGS sequence"/>
</dbReference>
<evidence type="ECO:0000259" key="3">
    <source>
        <dbReference type="PROSITE" id="PS51186"/>
    </source>
</evidence>
<dbReference type="EMBL" id="BMKK01000003">
    <property type="protein sequence ID" value="GGD51819.1"/>
    <property type="molecule type" value="Genomic_DNA"/>
</dbReference>
<evidence type="ECO:0000313" key="5">
    <source>
        <dbReference type="Proteomes" id="UP000609064"/>
    </source>
</evidence>
<reference evidence="4" key="2">
    <citation type="submission" date="2020-09" db="EMBL/GenBank/DDBJ databases">
        <authorList>
            <person name="Sun Q."/>
            <person name="Zhou Y."/>
        </authorList>
    </citation>
    <scope>NUCLEOTIDE SEQUENCE</scope>
    <source>
        <strain evidence="4">CGMCC 1.15958</strain>
    </source>
</reference>
<feature type="domain" description="N-acetyltransferase" evidence="3">
    <location>
        <begin position="1"/>
        <end position="159"/>
    </location>
</feature>
<sequence length="159" mass="18575">MVRNITANDFDFIYGLYMNPATNPYLLYELMDREAFMPIFNDLLKQNIIFIYADAGQNIGMFKLIPFHHRTKHINYIGGLAIHPDFTGKGFGSKMMTEIIDLGKQRGLKRLELSTATFNTKAIKLYEKHGFVFEGVMKNYTYIQAEERFIDEQLMAYLY</sequence>
<dbReference type="SUPFAM" id="SSF55729">
    <property type="entry name" value="Acyl-CoA N-acyltransferases (Nat)"/>
    <property type="match status" value="1"/>
</dbReference>
<keyword evidence="2" id="KW-0012">Acyltransferase</keyword>
<evidence type="ECO:0000256" key="2">
    <source>
        <dbReference type="ARBA" id="ARBA00023315"/>
    </source>
</evidence>
<name>A0A916YM44_9BACT</name>
<dbReference type="InterPro" id="IPR016181">
    <property type="entry name" value="Acyl_CoA_acyltransferase"/>
</dbReference>
<keyword evidence="1" id="KW-0808">Transferase</keyword>
<dbReference type="GO" id="GO:0016747">
    <property type="term" value="F:acyltransferase activity, transferring groups other than amino-acyl groups"/>
    <property type="evidence" value="ECO:0007669"/>
    <property type="project" value="InterPro"/>
</dbReference>